<gene>
    <name evidence="1" type="ORF">EMA8858_04194</name>
</gene>
<comment type="caution">
    <text evidence="1">The sequence shown here is derived from an EMBL/GenBank/DDBJ whole genome shotgun (WGS) entry which is preliminary data.</text>
</comment>
<dbReference type="EMBL" id="CAKLPY010000012">
    <property type="protein sequence ID" value="CAH0998059.1"/>
    <property type="molecule type" value="Genomic_DNA"/>
</dbReference>
<evidence type="ECO:0000313" key="2">
    <source>
        <dbReference type="Proteomes" id="UP000837932"/>
    </source>
</evidence>
<name>A0ABM9AWC4_9BACT</name>
<accession>A0ABM9AWC4</accession>
<dbReference type="Proteomes" id="UP000837932">
    <property type="component" value="Unassembled WGS sequence"/>
</dbReference>
<proteinExistence type="predicted"/>
<reference evidence="1" key="1">
    <citation type="submission" date="2021-12" db="EMBL/GenBank/DDBJ databases">
        <authorList>
            <person name="Rodrigo-Torres L."/>
            <person name="Arahal R. D."/>
            <person name="Lucena T."/>
        </authorList>
    </citation>
    <scope>NUCLEOTIDE SEQUENCE</scope>
    <source>
        <strain evidence="1">CECT 8858</strain>
    </source>
</reference>
<organism evidence="1 2">
    <name type="scientific">Emticicia aquatica</name>
    <dbReference type="NCBI Taxonomy" id="1681835"/>
    <lineage>
        <taxon>Bacteria</taxon>
        <taxon>Pseudomonadati</taxon>
        <taxon>Bacteroidota</taxon>
        <taxon>Cytophagia</taxon>
        <taxon>Cytophagales</taxon>
        <taxon>Leadbetterellaceae</taxon>
        <taxon>Emticicia</taxon>
    </lineage>
</organism>
<protein>
    <submittedName>
        <fullName evidence="1">Uncharacterized protein</fullName>
    </submittedName>
</protein>
<sequence length="61" mass="6383">MFPAHIAATAGAEAIGVWFTVTFTVAVAEHPFPSVTVTVYKVDAVGETVLLAPLPSPLFQV</sequence>
<evidence type="ECO:0000313" key="1">
    <source>
        <dbReference type="EMBL" id="CAH0998059.1"/>
    </source>
</evidence>
<keyword evidence="2" id="KW-1185">Reference proteome</keyword>